<keyword evidence="2" id="KW-1185">Reference proteome</keyword>
<gene>
    <name evidence="1" type="ORF">N341_02959</name>
</gene>
<dbReference type="AlphaFoldDB" id="A0A093F3Y3"/>
<feature type="non-terminal residue" evidence="1">
    <location>
        <position position="38"/>
    </location>
</feature>
<sequence length="38" mass="4520">LLRNPKNVFFRVLPDRSQLPHPSSTLIAKYPKYCRKHV</sequence>
<reference evidence="1 2" key="1">
    <citation type="submission" date="2014-04" db="EMBL/GenBank/DDBJ databases">
        <title>Genome evolution of avian class.</title>
        <authorList>
            <person name="Zhang G."/>
            <person name="Li C."/>
        </authorList>
    </citation>
    <scope>NUCLEOTIDE SEQUENCE [LARGE SCALE GENOMIC DNA]</scope>
    <source>
        <strain evidence="1">BGI_N341</strain>
    </source>
</reference>
<proteinExistence type="predicted"/>
<protein>
    <submittedName>
        <fullName evidence="1">Uncharacterized protein</fullName>
    </submittedName>
</protein>
<evidence type="ECO:0000313" key="1">
    <source>
        <dbReference type="EMBL" id="KFV48874.1"/>
    </source>
</evidence>
<name>A0A093F3Y3_TYTAL</name>
<organism evidence="1 2">
    <name type="scientific">Tyto alba</name>
    <name type="common">Barn owl</name>
    <dbReference type="NCBI Taxonomy" id="56313"/>
    <lineage>
        <taxon>Eukaryota</taxon>
        <taxon>Metazoa</taxon>
        <taxon>Chordata</taxon>
        <taxon>Craniata</taxon>
        <taxon>Vertebrata</taxon>
        <taxon>Euteleostomi</taxon>
        <taxon>Archelosauria</taxon>
        <taxon>Archosauria</taxon>
        <taxon>Dinosauria</taxon>
        <taxon>Saurischia</taxon>
        <taxon>Theropoda</taxon>
        <taxon>Coelurosauria</taxon>
        <taxon>Aves</taxon>
        <taxon>Neognathae</taxon>
        <taxon>Neoaves</taxon>
        <taxon>Telluraves</taxon>
        <taxon>Strigiformes</taxon>
        <taxon>Tytonidae</taxon>
        <taxon>Tyto</taxon>
    </lineage>
</organism>
<feature type="non-terminal residue" evidence="1">
    <location>
        <position position="1"/>
    </location>
</feature>
<evidence type="ECO:0000313" key="2">
    <source>
        <dbReference type="Proteomes" id="UP000054190"/>
    </source>
</evidence>
<accession>A0A093F3Y3</accession>
<dbReference type="Proteomes" id="UP000054190">
    <property type="component" value="Unassembled WGS sequence"/>
</dbReference>
<dbReference type="EMBL" id="KK381791">
    <property type="protein sequence ID" value="KFV48874.1"/>
    <property type="molecule type" value="Genomic_DNA"/>
</dbReference>